<accession>A0A9P1M9Z3</accession>
<feature type="region of interest" description="Disordered" evidence="1">
    <location>
        <begin position="243"/>
        <end position="269"/>
    </location>
</feature>
<feature type="compositionally biased region" description="Basic and acidic residues" evidence="1">
    <location>
        <begin position="506"/>
        <end position="533"/>
    </location>
</feature>
<protein>
    <recommendedName>
        <fullName evidence="2">CN hydrolase domain-containing protein</fullName>
    </recommendedName>
</protein>
<organism evidence="3 4">
    <name type="scientific">Parascedosporium putredinis</name>
    <dbReference type="NCBI Taxonomy" id="1442378"/>
    <lineage>
        <taxon>Eukaryota</taxon>
        <taxon>Fungi</taxon>
        <taxon>Dikarya</taxon>
        <taxon>Ascomycota</taxon>
        <taxon>Pezizomycotina</taxon>
        <taxon>Sordariomycetes</taxon>
        <taxon>Hypocreomycetidae</taxon>
        <taxon>Microascales</taxon>
        <taxon>Microascaceae</taxon>
        <taxon>Parascedosporium</taxon>
    </lineage>
</organism>
<dbReference type="OrthoDB" id="201515at2759"/>
<feature type="compositionally biased region" description="Basic and acidic residues" evidence="1">
    <location>
        <begin position="462"/>
        <end position="475"/>
    </location>
</feature>
<dbReference type="AlphaFoldDB" id="A0A9P1M9Z3"/>
<dbReference type="PROSITE" id="PS50263">
    <property type="entry name" value="CN_HYDROLASE"/>
    <property type="match status" value="1"/>
</dbReference>
<comment type="caution">
    <text evidence="3">The sequence shown here is derived from an EMBL/GenBank/DDBJ whole genome shotgun (WGS) entry which is preliminary data.</text>
</comment>
<dbReference type="GO" id="GO:0030163">
    <property type="term" value="P:protein catabolic process"/>
    <property type="evidence" value="ECO:0007669"/>
    <property type="project" value="TreeGrafter"/>
</dbReference>
<dbReference type="GO" id="GO:0008418">
    <property type="term" value="F:protein-N-terminal asparagine amidohydrolase activity"/>
    <property type="evidence" value="ECO:0007669"/>
    <property type="project" value="InterPro"/>
</dbReference>
<feature type="domain" description="CN hydrolase" evidence="2">
    <location>
        <begin position="1"/>
        <end position="229"/>
    </location>
</feature>
<dbReference type="Gene3D" id="3.60.110.10">
    <property type="entry name" value="Carbon-nitrogen hydrolase"/>
    <property type="match status" value="2"/>
</dbReference>
<feature type="compositionally biased region" description="Basic residues" evidence="1">
    <location>
        <begin position="450"/>
        <end position="461"/>
    </location>
</feature>
<dbReference type="SUPFAM" id="SSF56317">
    <property type="entry name" value="Carbon-nitrogen hydrolase"/>
    <property type="match status" value="1"/>
</dbReference>
<feature type="region of interest" description="Disordered" evidence="1">
    <location>
        <begin position="444"/>
        <end position="479"/>
    </location>
</feature>
<evidence type="ECO:0000259" key="2">
    <source>
        <dbReference type="PROSITE" id="PS50263"/>
    </source>
</evidence>
<feature type="compositionally biased region" description="Polar residues" evidence="1">
    <location>
        <begin position="341"/>
        <end position="350"/>
    </location>
</feature>
<evidence type="ECO:0000313" key="4">
    <source>
        <dbReference type="Proteomes" id="UP000838763"/>
    </source>
</evidence>
<dbReference type="EMBL" id="CALLCH030000009">
    <property type="protein sequence ID" value="CAI4213813.1"/>
    <property type="molecule type" value="Genomic_DNA"/>
</dbReference>
<name>A0A9P1M9Z3_9PEZI</name>
<gene>
    <name evidence="3" type="ORF">PPNO1_LOCUS3559</name>
</gene>
<feature type="compositionally biased region" description="Acidic residues" evidence="1">
    <location>
        <begin position="556"/>
        <end position="583"/>
    </location>
</feature>
<reference evidence="3" key="1">
    <citation type="submission" date="2022-11" db="EMBL/GenBank/DDBJ databases">
        <authorList>
            <person name="Scott C."/>
            <person name="Bruce N."/>
        </authorList>
    </citation>
    <scope>NUCLEOTIDE SEQUENCE</scope>
</reference>
<proteinExistence type="predicted"/>
<dbReference type="PANTHER" id="PTHR11750:SF26">
    <property type="entry name" value="PROTEIN N-TERMINAL AMIDASE"/>
    <property type="match status" value="1"/>
</dbReference>
<sequence>MRIACLQFNPHLGDVNNNLTRADRVLGRANPENLDLIVLPEMAFTVAHLPEYYNSVAVIGPDGDDVAHHRKAHLYYTDETWALEGDGFYGAHITGLGQTAMGICMDINPYKFQEPWDKFEFAYHVLESDANLVIVSMAWLTLESESEFSTLPQEPDMNTLTYWAMRMEPIIRSETKDEIIFVFANRCGTEGEAVYAGTSAVLGIKDGEVNVYGVLGRGDKKVLIADTNQPPIAKLVLGNQAGSIKRPDTTAPGHRDIPHLDGTAASVSHQRDYEEILAGPRHSSRDQTADWVATQIIPPAQAAGRRDANPEPRNGSQRIASAAAAPADRRGAHEPRAASSHGGSNFTYESSRVGKMAPPKLTIPETTPSRPRQNIDSSAKIGTPIHKSTRTPVRRRSNRNLGHEPLSRPSRLPDSAVVMSAIEPSTTMNALFSPHDSALGRVTPEVVSGRSHRKSSSRKSSKPRDADPRNHRFQDSPRAFALEELPLHIEADVEEPERTPLAKAAFERLRDPEDKAPKEAEPAQLGEEEKVSAVEDEPRDQGIAELESLSSGQPDEITEDVADKEPETEELELDGQEAREEDDAQIPIAVAISGDVDVVPDGEGNHELTAPSPRRIPPQTSPSPNFLGWRDRMKRSDYYFSSSARRVRGVLMPDAKAYVSGGTDKTIESGIIEGEKIEKLASLRYDRWPSFASMAPVEVSLLR</sequence>
<feature type="compositionally biased region" description="Basic and acidic residues" evidence="1">
    <location>
        <begin position="327"/>
        <end position="336"/>
    </location>
</feature>
<dbReference type="InterPro" id="IPR003010">
    <property type="entry name" value="C-N_Hydrolase"/>
</dbReference>
<feature type="region of interest" description="Disordered" evidence="1">
    <location>
        <begin position="506"/>
        <end position="583"/>
    </location>
</feature>
<dbReference type="GO" id="GO:0070773">
    <property type="term" value="F:protein-N-terminal glutamine amidohydrolase activity"/>
    <property type="evidence" value="ECO:0007669"/>
    <property type="project" value="InterPro"/>
</dbReference>
<dbReference type="Proteomes" id="UP000838763">
    <property type="component" value="Unassembled WGS sequence"/>
</dbReference>
<feature type="compositionally biased region" description="Polar residues" evidence="1">
    <location>
        <begin position="364"/>
        <end position="377"/>
    </location>
</feature>
<feature type="region of interest" description="Disordered" evidence="1">
    <location>
        <begin position="298"/>
        <end position="413"/>
    </location>
</feature>
<feature type="compositionally biased region" description="Basic and acidic residues" evidence="1">
    <location>
        <begin position="245"/>
        <end position="259"/>
    </location>
</feature>
<evidence type="ECO:0000313" key="3">
    <source>
        <dbReference type="EMBL" id="CAI4213813.1"/>
    </source>
</evidence>
<feature type="region of interest" description="Disordered" evidence="1">
    <location>
        <begin position="596"/>
        <end position="628"/>
    </location>
</feature>
<keyword evidence="4" id="KW-1185">Reference proteome</keyword>
<dbReference type="InterPro" id="IPR036526">
    <property type="entry name" value="C-N_Hydrolase_sf"/>
</dbReference>
<feature type="compositionally biased region" description="Basic residues" evidence="1">
    <location>
        <begin position="387"/>
        <end position="398"/>
    </location>
</feature>
<dbReference type="PANTHER" id="PTHR11750">
    <property type="entry name" value="PROTEIN N-TERMINAL AMIDASE"/>
    <property type="match status" value="1"/>
</dbReference>
<evidence type="ECO:0000256" key="1">
    <source>
        <dbReference type="SAM" id="MobiDB-lite"/>
    </source>
</evidence>
<dbReference type="InterPro" id="IPR039703">
    <property type="entry name" value="Nta1"/>
</dbReference>